<dbReference type="Pfam" id="PF03881">
    <property type="entry name" value="Fructosamin_kin"/>
    <property type="match status" value="1"/>
</dbReference>
<evidence type="ECO:0000256" key="4">
    <source>
        <dbReference type="SAM" id="MobiDB-lite"/>
    </source>
</evidence>
<dbReference type="PROSITE" id="PS00036">
    <property type="entry name" value="BZIP_BASIC"/>
    <property type="match status" value="1"/>
</dbReference>
<dbReference type="EC" id="2.7.1.172" evidence="1"/>
<comment type="caution">
    <text evidence="6">The sequence shown here is derived from an EMBL/GenBank/DDBJ whole genome shotgun (WGS) entry which is preliminary data.</text>
</comment>
<feature type="compositionally biased region" description="Low complexity" evidence="4">
    <location>
        <begin position="391"/>
        <end position="414"/>
    </location>
</feature>
<dbReference type="Proteomes" id="UP001205105">
    <property type="component" value="Unassembled WGS sequence"/>
</dbReference>
<feature type="compositionally biased region" description="Low complexity" evidence="4">
    <location>
        <begin position="757"/>
        <end position="768"/>
    </location>
</feature>
<evidence type="ECO:0000313" key="6">
    <source>
        <dbReference type="EMBL" id="KAI7839884.1"/>
    </source>
</evidence>
<comment type="catalytic activity">
    <reaction evidence="2">
        <text>N(6)-D-ribulosyl-L-lysyl-[protein] + ATP = N(6)-(3-O-phospho-D-ribulosyl)-L-lysyl-[protein] + ADP + H(+)</text>
        <dbReference type="Rhea" id="RHEA:48432"/>
        <dbReference type="Rhea" id="RHEA-COMP:12103"/>
        <dbReference type="Rhea" id="RHEA-COMP:12104"/>
        <dbReference type="ChEBI" id="CHEBI:15378"/>
        <dbReference type="ChEBI" id="CHEBI:30616"/>
        <dbReference type="ChEBI" id="CHEBI:90418"/>
        <dbReference type="ChEBI" id="CHEBI:90420"/>
        <dbReference type="ChEBI" id="CHEBI:456216"/>
        <dbReference type="EC" id="2.7.1.172"/>
    </reaction>
    <physiologicalReaction direction="left-to-right" evidence="2">
        <dbReference type="Rhea" id="RHEA:48433"/>
    </physiologicalReaction>
</comment>
<accession>A0AAD5H0U4</accession>
<dbReference type="InterPro" id="IPR016477">
    <property type="entry name" value="Fructo-/Ketosamine-3-kinase"/>
</dbReference>
<dbReference type="PANTHER" id="PTHR12149">
    <property type="entry name" value="FRUCTOSAMINE 3 KINASE-RELATED PROTEIN"/>
    <property type="match status" value="1"/>
</dbReference>
<sequence length="785" mass="85342">MAGAKEADGAAAWIQEHLPEFGRITGTKFAGGSSWSSAYIYSMDSGRQLFVKTALGRDPEAMFKGEAEGLRAMHATQTIRVPEVYHYGPLPGPPGGGALRGGGSFIVMECLDMRGRCDQAELGRQMARMHLAEPQHDHAGQFGFVCDNTIGGTPQPNPWTDDWVTFFREHRLRHQLKLAANSRLNQLAEPLLRPGAMESLFGGIQVKPSVLHGDLWSGNIAAVDGQPCIFDPATYYGHHEAEWGMSWCAGFGAAFWSGYHELIPREPGFDERADLYTLYHKLNHYNLFGSGYLGDCERLLGRLPHIHPQVLAAKLAAAREKNRLAQQRFRQRRRQRQQEAGEQCEVLQQEIEQLEVEIEALRAQNCMYQRVLAVRDAMLQTFTSMQPPEVQAASLQQAGAAPAQPQQQGQTVPLPQLPAPEAAGGLAHALSELPSEGELEAAEQSAASAEMQAAEEAAQEPQAGAHEGAAVASSGADGLQGSSSGLAVSEAGAAVGSAPQSLLGEAHRSGVASSLDGSALQEVEEVPPPSNKALLARIQSWAGPEDLLDFVRQWQAELRVSYQAADAAGFDAGSVAELEALVQRMTEMWWHVGQLRPAYLSYLAHVALPENSGQLALWREIASEVMPYINDTGLALVRRSWHNYSKRLAKVAVGVSKWVQKLQAYAVQQPESLVINAQRALELAEISSHIAAAVQEEYVASMELVARQFPVSNILLKAYTNYRCAPYLPDIVAIVYNIVCLDSEQRAAEAMGEYRPRLPASRPAPSSRIPGVPPPEAAADTTQQP</sequence>
<dbReference type="GO" id="GO:0003700">
    <property type="term" value="F:DNA-binding transcription factor activity"/>
    <property type="evidence" value="ECO:0007669"/>
    <property type="project" value="InterPro"/>
</dbReference>
<dbReference type="Gene3D" id="1.20.5.170">
    <property type="match status" value="1"/>
</dbReference>
<evidence type="ECO:0000313" key="7">
    <source>
        <dbReference type="Proteomes" id="UP001205105"/>
    </source>
</evidence>
<evidence type="ECO:0000259" key="5">
    <source>
        <dbReference type="PROSITE" id="PS50217"/>
    </source>
</evidence>
<organism evidence="6 7">
    <name type="scientific">Chlorella ohadii</name>
    <dbReference type="NCBI Taxonomy" id="2649997"/>
    <lineage>
        <taxon>Eukaryota</taxon>
        <taxon>Viridiplantae</taxon>
        <taxon>Chlorophyta</taxon>
        <taxon>core chlorophytes</taxon>
        <taxon>Trebouxiophyceae</taxon>
        <taxon>Chlorellales</taxon>
        <taxon>Chlorellaceae</taxon>
        <taxon>Chlorella clade</taxon>
        <taxon>Chlorella</taxon>
    </lineage>
</organism>
<dbReference type="SUPFAM" id="SSF56112">
    <property type="entry name" value="Protein kinase-like (PK-like)"/>
    <property type="match status" value="1"/>
</dbReference>
<protein>
    <recommendedName>
        <fullName evidence="1">protein-ribulosamine 3-kinase</fullName>
        <ecNumber evidence="1">2.7.1.172</ecNumber>
    </recommendedName>
</protein>
<feature type="region of interest" description="Disordered" evidence="4">
    <location>
        <begin position="390"/>
        <end position="421"/>
    </location>
</feature>
<proteinExistence type="predicted"/>
<dbReference type="Pfam" id="PF07716">
    <property type="entry name" value="bZIP_2"/>
    <property type="match status" value="1"/>
</dbReference>
<feature type="region of interest" description="Disordered" evidence="4">
    <location>
        <begin position="435"/>
        <end position="484"/>
    </location>
</feature>
<evidence type="ECO:0000256" key="1">
    <source>
        <dbReference type="ARBA" id="ARBA00011961"/>
    </source>
</evidence>
<dbReference type="SUPFAM" id="SSF57959">
    <property type="entry name" value="Leucine zipper domain"/>
    <property type="match status" value="1"/>
</dbReference>
<feature type="compositionally biased region" description="Low complexity" evidence="4">
    <location>
        <begin position="442"/>
        <end position="470"/>
    </location>
</feature>
<dbReference type="InterPro" id="IPR004827">
    <property type="entry name" value="bZIP"/>
</dbReference>
<dbReference type="PANTHER" id="PTHR12149:SF8">
    <property type="entry name" value="PROTEIN-RIBULOSAMINE 3-KINASE"/>
    <property type="match status" value="1"/>
</dbReference>
<dbReference type="EMBL" id="JADXDR010000090">
    <property type="protein sequence ID" value="KAI7839884.1"/>
    <property type="molecule type" value="Genomic_DNA"/>
</dbReference>
<dbReference type="InterPro" id="IPR011009">
    <property type="entry name" value="Kinase-like_dom_sf"/>
</dbReference>
<dbReference type="PROSITE" id="PS50217">
    <property type="entry name" value="BZIP"/>
    <property type="match status" value="1"/>
</dbReference>
<evidence type="ECO:0000256" key="2">
    <source>
        <dbReference type="ARBA" id="ARBA00048655"/>
    </source>
</evidence>
<feature type="region of interest" description="Disordered" evidence="4">
    <location>
        <begin position="752"/>
        <end position="785"/>
    </location>
</feature>
<keyword evidence="3" id="KW-0175">Coiled coil</keyword>
<evidence type="ECO:0000256" key="3">
    <source>
        <dbReference type="SAM" id="Coils"/>
    </source>
</evidence>
<gene>
    <name evidence="6" type="ORF">COHA_006364</name>
</gene>
<keyword evidence="7" id="KW-1185">Reference proteome</keyword>
<dbReference type="Gene3D" id="3.90.1200.10">
    <property type="match status" value="1"/>
</dbReference>
<dbReference type="GO" id="GO:0102193">
    <property type="term" value="F:protein-ribulosamine 3-kinase activity"/>
    <property type="evidence" value="ECO:0007669"/>
    <property type="project" value="UniProtKB-EC"/>
</dbReference>
<dbReference type="AlphaFoldDB" id="A0AAD5H0U4"/>
<feature type="coiled-coil region" evidence="3">
    <location>
        <begin position="337"/>
        <end position="364"/>
    </location>
</feature>
<feature type="domain" description="BZIP" evidence="5">
    <location>
        <begin position="319"/>
        <end position="364"/>
    </location>
</feature>
<name>A0AAD5H0U4_9CHLO</name>
<dbReference type="Gene3D" id="3.30.200.20">
    <property type="entry name" value="Phosphorylase Kinase, domain 1"/>
    <property type="match status" value="1"/>
</dbReference>
<dbReference type="InterPro" id="IPR046347">
    <property type="entry name" value="bZIP_sf"/>
</dbReference>
<reference evidence="6" key="1">
    <citation type="submission" date="2020-11" db="EMBL/GenBank/DDBJ databases">
        <title>Chlorella ohadii genome sequencing and assembly.</title>
        <authorList>
            <person name="Murik O."/>
            <person name="Treves H."/>
            <person name="Kedem I."/>
            <person name="Shotland Y."/>
            <person name="Kaplan A."/>
        </authorList>
    </citation>
    <scope>NUCLEOTIDE SEQUENCE</scope>
    <source>
        <strain evidence="6">1</strain>
    </source>
</reference>